<accession>A0A3E0WID0</accession>
<evidence type="ECO:0000313" key="2">
    <source>
        <dbReference type="Proteomes" id="UP000256763"/>
    </source>
</evidence>
<evidence type="ECO:0000313" key="1">
    <source>
        <dbReference type="EMBL" id="RFA31625.1"/>
    </source>
</evidence>
<reference evidence="2" key="1">
    <citation type="submission" date="2017-05" db="EMBL/GenBank/DDBJ databases">
        <authorList>
            <person name="Sharma S."/>
            <person name="Sidhu C."/>
            <person name="Pinnaka A.K."/>
        </authorList>
    </citation>
    <scope>NUCLEOTIDE SEQUENCE [LARGE SCALE GENOMIC DNA]</scope>
    <source>
        <strain evidence="2">AK93</strain>
    </source>
</reference>
<gene>
    <name evidence="1" type="ORF">CAL65_22020</name>
</gene>
<sequence>MVDGAASNIDAHDWMQQLRFEYYRVAQLRRLRVGEQLWVGYFGGRGVSPEIDGHCEAYFTRNRGGYFSFHAIWTICWGGNRRRPHVFTHGDFKLLPGNRIEFQGDAHKAERSFRLVCRYVYFIYRNMRQLGVDPEEAWRNDCKPLSRGEHVLKHGLNARGVEGPEVRGLSAIVETAAALAVLGRRSGVANENPGRA</sequence>
<comment type="caution">
    <text evidence="1">The sequence shown here is derived from an EMBL/GenBank/DDBJ whole genome shotgun (WGS) entry which is preliminary data.</text>
</comment>
<keyword evidence="2" id="KW-1185">Reference proteome</keyword>
<dbReference type="RefSeq" id="WP_116304276.1">
    <property type="nucleotide sequence ID" value="NZ_NFZV01000050.1"/>
</dbReference>
<proteinExistence type="predicted"/>
<protein>
    <submittedName>
        <fullName evidence="1">Uncharacterized protein</fullName>
    </submittedName>
</protein>
<dbReference type="EMBL" id="NFZW01000045">
    <property type="protein sequence ID" value="RFA31625.1"/>
    <property type="molecule type" value="Genomic_DNA"/>
</dbReference>
<dbReference type="Proteomes" id="UP000256763">
    <property type="component" value="Unassembled WGS sequence"/>
</dbReference>
<name>A0A3E0WID0_9GAMM</name>
<organism evidence="1 2">
    <name type="scientific">Alkalilimnicola ehrlichii</name>
    <dbReference type="NCBI Taxonomy" id="351052"/>
    <lineage>
        <taxon>Bacteria</taxon>
        <taxon>Pseudomonadati</taxon>
        <taxon>Pseudomonadota</taxon>
        <taxon>Gammaproteobacteria</taxon>
        <taxon>Chromatiales</taxon>
        <taxon>Ectothiorhodospiraceae</taxon>
        <taxon>Alkalilimnicola</taxon>
    </lineage>
</organism>
<dbReference type="AlphaFoldDB" id="A0A3E0WID0"/>